<dbReference type="AlphaFoldDB" id="A0A916X8J0"/>
<reference evidence="1" key="2">
    <citation type="submission" date="2020-09" db="EMBL/GenBank/DDBJ databases">
        <authorList>
            <person name="Sun Q."/>
            <person name="Zhou Y."/>
        </authorList>
    </citation>
    <scope>NUCLEOTIDE SEQUENCE</scope>
    <source>
        <strain evidence="1">CGMCC 1.12919</strain>
    </source>
</reference>
<keyword evidence="2" id="KW-1185">Reference proteome</keyword>
<dbReference type="EMBL" id="BMGG01000001">
    <property type="protein sequence ID" value="GGC52004.1"/>
    <property type="molecule type" value="Genomic_DNA"/>
</dbReference>
<protein>
    <submittedName>
        <fullName evidence="1">Uncharacterized protein</fullName>
    </submittedName>
</protein>
<evidence type="ECO:0000313" key="2">
    <source>
        <dbReference type="Proteomes" id="UP000637002"/>
    </source>
</evidence>
<comment type="caution">
    <text evidence="1">The sequence shown here is derived from an EMBL/GenBank/DDBJ whole genome shotgun (WGS) entry which is preliminary data.</text>
</comment>
<dbReference type="Proteomes" id="UP000637002">
    <property type="component" value="Unassembled WGS sequence"/>
</dbReference>
<reference evidence="1" key="1">
    <citation type="journal article" date="2014" name="Int. J. Syst. Evol. Microbiol.">
        <title>Complete genome sequence of Corynebacterium casei LMG S-19264T (=DSM 44701T), isolated from a smear-ripened cheese.</title>
        <authorList>
            <consortium name="US DOE Joint Genome Institute (JGI-PGF)"/>
            <person name="Walter F."/>
            <person name="Albersmeier A."/>
            <person name="Kalinowski J."/>
            <person name="Ruckert C."/>
        </authorList>
    </citation>
    <scope>NUCLEOTIDE SEQUENCE</scope>
    <source>
        <strain evidence="1">CGMCC 1.12919</strain>
    </source>
</reference>
<proteinExistence type="predicted"/>
<accession>A0A916X8J0</accession>
<organism evidence="1 2">
    <name type="scientific">Chelatococcus reniformis</name>
    <dbReference type="NCBI Taxonomy" id="1494448"/>
    <lineage>
        <taxon>Bacteria</taxon>
        <taxon>Pseudomonadati</taxon>
        <taxon>Pseudomonadota</taxon>
        <taxon>Alphaproteobacteria</taxon>
        <taxon>Hyphomicrobiales</taxon>
        <taxon>Chelatococcaceae</taxon>
        <taxon>Chelatococcus</taxon>
    </lineage>
</organism>
<gene>
    <name evidence="1" type="ORF">GCM10010994_08900</name>
</gene>
<evidence type="ECO:0000313" key="1">
    <source>
        <dbReference type="EMBL" id="GGC52004.1"/>
    </source>
</evidence>
<sequence>MNLEHFTCDLVVPPNREALSAAIAVRSAAWRRRCGSPCPANHDTPITRTGRHGYNGLRLRRAANHRPSNGIMIAATISGGTPP</sequence>
<name>A0A916X8J0_9HYPH</name>